<organism evidence="1 2">
    <name type="scientific">Lepagella muris</name>
    <dbReference type="NCBI Taxonomy" id="3032870"/>
    <lineage>
        <taxon>Bacteria</taxon>
        <taxon>Pseudomonadati</taxon>
        <taxon>Bacteroidota</taxon>
        <taxon>Bacteroidia</taxon>
        <taxon>Bacteroidales</taxon>
        <taxon>Muribaculaceae</taxon>
        <taxon>Lepagella</taxon>
    </lineage>
</organism>
<comment type="caution">
    <text evidence="1">The sequence shown here is derived from an EMBL/GenBank/DDBJ whole genome shotgun (WGS) entry which is preliminary data.</text>
</comment>
<name>A0AC61RHT8_9BACT</name>
<evidence type="ECO:0000313" key="1">
    <source>
        <dbReference type="EMBL" id="TGY79554.1"/>
    </source>
</evidence>
<keyword evidence="2" id="KW-1185">Reference proteome</keyword>
<protein>
    <submittedName>
        <fullName evidence="1">Glycoside hydrolase</fullName>
    </submittedName>
</protein>
<gene>
    <name evidence="1" type="ORF">E5331_05945</name>
</gene>
<sequence length="571" mass="64473">MKKLILSIILCLPGLLGMAAETFRNPVINADVPDISVCKVADTYYMISTTMHLMPGAPIMKSKDMVNWEVVSYVFDRIDDGDRYNLIDGKTVYGQGQWASSLRYHMGKFWVWFTANGEPGKGFIFCADKAEGPWKLVTRPPHMHDASLFFDEDGKRYLFTGSGGCTVVELDENFEPKAGGLNKKVVDASTDPEERDALLEGSSVIKHNGKYYICMISMKWGVDGRVRREVCYRADNIAGPYEKKIILETPFETYGGVGQGSLVGDDQSDQNWWALIFQDRDGIGRVPCTLPVTWVDGWPMVGEFTGEINNSISENKVDNPTGNIHLDRRAYRTPSDLSKKHPSVKGLIGSDEFDMLPVDPQGGYHARHGMNLYWQWNHNPIDEAWSLSERPGFLRLKTARVVNNLQIAPNTLTQRMSGPECTGSVKIDLSGMKDGDVCGLAAFNSDSGLLRVIKKGGKYVLQLTEEKSVFKQPHDIDHVDVEVIKEIPLKFKGNSDKFIYLRVHSDFNPGRDMASFSYSMDGEKWQTIGREIRMTFDYRRHFMGTKFAIFNYATKKTGGYVDVDWFHFDEN</sequence>
<keyword evidence="1" id="KW-0378">Hydrolase</keyword>
<proteinExistence type="predicted"/>
<reference evidence="1" key="1">
    <citation type="submission" date="2019-04" db="EMBL/GenBank/DDBJ databases">
        <title>Microbes associate with the intestines of laboratory mice.</title>
        <authorList>
            <person name="Navarre W."/>
            <person name="Wong E."/>
            <person name="Huang K."/>
            <person name="Tropini C."/>
            <person name="Ng K."/>
            <person name="Yu B."/>
        </authorList>
    </citation>
    <scope>NUCLEOTIDE SEQUENCE</scope>
    <source>
        <strain evidence="1">NM04_E33</strain>
    </source>
</reference>
<dbReference type="Proteomes" id="UP000306319">
    <property type="component" value="Unassembled WGS sequence"/>
</dbReference>
<dbReference type="EMBL" id="SRYB01000006">
    <property type="protein sequence ID" value="TGY79554.1"/>
    <property type="molecule type" value="Genomic_DNA"/>
</dbReference>
<accession>A0AC61RHT8</accession>
<evidence type="ECO:0000313" key="2">
    <source>
        <dbReference type="Proteomes" id="UP000306319"/>
    </source>
</evidence>